<dbReference type="SUPFAM" id="SSF51261">
    <property type="entry name" value="Duplicated hybrid motif"/>
    <property type="match status" value="1"/>
</dbReference>
<name>A0A364NHF0_9GAMM</name>
<dbReference type="EMBL" id="QKRX01000022">
    <property type="protein sequence ID" value="RAU16502.1"/>
    <property type="molecule type" value="Genomic_DNA"/>
</dbReference>
<dbReference type="InterPro" id="IPR011055">
    <property type="entry name" value="Dup_hybrid_motif"/>
</dbReference>
<dbReference type="InterPro" id="IPR050570">
    <property type="entry name" value="Cell_wall_metabolism_enzyme"/>
</dbReference>
<feature type="coiled-coil region" evidence="1">
    <location>
        <begin position="5"/>
        <end position="88"/>
    </location>
</feature>
<protein>
    <submittedName>
        <fullName evidence="3">Peptidase M23</fullName>
    </submittedName>
</protein>
<feature type="coiled-coil region" evidence="1">
    <location>
        <begin position="128"/>
        <end position="218"/>
    </location>
</feature>
<evidence type="ECO:0000256" key="1">
    <source>
        <dbReference type="SAM" id="Coils"/>
    </source>
</evidence>
<dbReference type="Proteomes" id="UP000250744">
    <property type="component" value="Unassembled WGS sequence"/>
</dbReference>
<dbReference type="Gene3D" id="2.70.70.10">
    <property type="entry name" value="Glucose Permease (Domain IIA)"/>
    <property type="match status" value="1"/>
</dbReference>
<keyword evidence="1" id="KW-0175">Coiled coil</keyword>
<gene>
    <name evidence="3" type="ORF">DN062_17630</name>
</gene>
<accession>A0A364NHF0</accession>
<dbReference type="AlphaFoldDB" id="A0A364NHF0"/>
<dbReference type="PANTHER" id="PTHR21666">
    <property type="entry name" value="PEPTIDASE-RELATED"/>
    <property type="match status" value="1"/>
</dbReference>
<dbReference type="Gene3D" id="6.10.250.3150">
    <property type="match status" value="1"/>
</dbReference>
<comment type="caution">
    <text evidence="3">The sequence shown here is derived from an EMBL/GenBank/DDBJ whole genome shotgun (WGS) entry which is preliminary data.</text>
</comment>
<keyword evidence="4" id="KW-1185">Reference proteome</keyword>
<dbReference type="CDD" id="cd12797">
    <property type="entry name" value="M23_peptidase"/>
    <property type="match status" value="1"/>
</dbReference>
<dbReference type="InterPro" id="IPR016047">
    <property type="entry name" value="M23ase_b-sheet_dom"/>
</dbReference>
<dbReference type="Pfam" id="PF01551">
    <property type="entry name" value="Peptidase_M23"/>
    <property type="match status" value="1"/>
</dbReference>
<evidence type="ECO:0000259" key="2">
    <source>
        <dbReference type="Pfam" id="PF01551"/>
    </source>
</evidence>
<reference evidence="3 4" key="1">
    <citation type="submission" date="2018-06" db="EMBL/GenBank/DDBJ databases">
        <title>Nitrincola tibetense sp. nov., isolated from Lake XuguoCo on Tibetan Plateau.</title>
        <authorList>
            <person name="Xing P."/>
        </authorList>
    </citation>
    <scope>NUCLEOTIDE SEQUENCE [LARGE SCALE GENOMIC DNA]</scope>
    <source>
        <strain evidence="4">xg18</strain>
    </source>
</reference>
<dbReference type="PANTHER" id="PTHR21666:SF270">
    <property type="entry name" value="MUREIN HYDROLASE ACTIVATOR ENVC"/>
    <property type="match status" value="1"/>
</dbReference>
<dbReference type="FunFam" id="2.70.70.10:FF:000003">
    <property type="entry name" value="Murein hydrolase activator EnvC"/>
    <property type="match status" value="1"/>
</dbReference>
<organism evidence="3 4">
    <name type="scientific">Nitrincola tibetensis</name>
    <dbReference type="NCBI Taxonomy" id="2219697"/>
    <lineage>
        <taxon>Bacteria</taxon>
        <taxon>Pseudomonadati</taxon>
        <taxon>Pseudomonadota</taxon>
        <taxon>Gammaproteobacteria</taxon>
        <taxon>Oceanospirillales</taxon>
        <taxon>Oceanospirillaceae</taxon>
        <taxon>Nitrincola</taxon>
    </lineage>
</organism>
<evidence type="ECO:0000313" key="3">
    <source>
        <dbReference type="EMBL" id="RAU16502.1"/>
    </source>
</evidence>
<proteinExistence type="predicted"/>
<feature type="domain" description="M23ase beta-sheet core" evidence="2">
    <location>
        <begin position="260"/>
        <end position="352"/>
    </location>
</feature>
<sequence>MAQDQQATAAQIERLKREIHQLQSSISQTATRQRSEQQALANAEREIGRVVAEIRKTDQELDELNHNMAGLQSQRQGLENQLTERRELIQTLLLEQYRQGRQPKIQLLLQQQNPDQLERMLKYFDRVNQQLSEQLRVYQEQLNRLTDTRQSIGATEASIHERRERLQAEQARLSAARAEREKQIKELAEQQQREQRELAQKQQDQEQLQQVLAQIQRSLELSNLTRDNQTFSSLRGKLPWPIQGSIARRFGAQHSGVAFEGLLVRASQGADVKAIHHGRVVFSDWLRGYGLVLILDHGSGYMSLYGHNQTLLKEPGDWVSAGQVVATAGNSGGHEEVGLYFAIRHNGRPVDPSVWLTKP</sequence>
<dbReference type="GO" id="GO:0004222">
    <property type="term" value="F:metalloendopeptidase activity"/>
    <property type="evidence" value="ECO:0007669"/>
    <property type="project" value="TreeGrafter"/>
</dbReference>
<evidence type="ECO:0000313" key="4">
    <source>
        <dbReference type="Proteomes" id="UP000250744"/>
    </source>
</evidence>